<sequence>MFLFMQWGFSAYSCLTKVILIWRLYALYNQSKPILYVLMGLLIPIVALYIAVDVFLWSRPSAISSEFLLQSNSVQADALVRSTRNNNHPKHQVLHGFLPRRTHASDIYFHPRHML</sequence>
<dbReference type="Proteomes" id="UP001195769">
    <property type="component" value="Unassembled WGS sequence"/>
</dbReference>
<keyword evidence="3" id="KW-1185">Reference proteome</keyword>
<evidence type="ECO:0000313" key="3">
    <source>
        <dbReference type="Proteomes" id="UP001195769"/>
    </source>
</evidence>
<keyword evidence="1" id="KW-1133">Transmembrane helix</keyword>
<dbReference type="EMBL" id="JABBWK010000002">
    <property type="protein sequence ID" value="KAG1908002.1"/>
    <property type="molecule type" value="Genomic_DNA"/>
</dbReference>
<keyword evidence="1" id="KW-0812">Transmembrane</keyword>
<name>A0AAD4EKR5_9AGAM</name>
<evidence type="ECO:0000313" key="2">
    <source>
        <dbReference type="EMBL" id="KAG1908002.1"/>
    </source>
</evidence>
<dbReference type="AlphaFoldDB" id="A0AAD4EKR5"/>
<gene>
    <name evidence="2" type="ORF">F5891DRAFT_998179</name>
</gene>
<feature type="transmembrane region" description="Helical" evidence="1">
    <location>
        <begin position="7"/>
        <end position="28"/>
    </location>
</feature>
<feature type="transmembrane region" description="Helical" evidence="1">
    <location>
        <begin position="34"/>
        <end position="57"/>
    </location>
</feature>
<accession>A0AAD4EKR5</accession>
<organism evidence="2 3">
    <name type="scientific">Suillus fuscotomentosus</name>
    <dbReference type="NCBI Taxonomy" id="1912939"/>
    <lineage>
        <taxon>Eukaryota</taxon>
        <taxon>Fungi</taxon>
        <taxon>Dikarya</taxon>
        <taxon>Basidiomycota</taxon>
        <taxon>Agaricomycotina</taxon>
        <taxon>Agaricomycetes</taxon>
        <taxon>Agaricomycetidae</taxon>
        <taxon>Boletales</taxon>
        <taxon>Suillineae</taxon>
        <taxon>Suillaceae</taxon>
        <taxon>Suillus</taxon>
    </lineage>
</organism>
<evidence type="ECO:0000256" key="1">
    <source>
        <dbReference type="SAM" id="Phobius"/>
    </source>
</evidence>
<protein>
    <submittedName>
        <fullName evidence="2">Uncharacterized protein</fullName>
    </submittedName>
</protein>
<dbReference type="RefSeq" id="XP_041233577.1">
    <property type="nucleotide sequence ID" value="XM_041378481.1"/>
</dbReference>
<keyword evidence="1" id="KW-0472">Membrane</keyword>
<reference evidence="2" key="1">
    <citation type="journal article" date="2020" name="New Phytol.">
        <title>Comparative genomics reveals dynamic genome evolution in host specialist ectomycorrhizal fungi.</title>
        <authorList>
            <person name="Lofgren L.A."/>
            <person name="Nguyen N.H."/>
            <person name="Vilgalys R."/>
            <person name="Ruytinx J."/>
            <person name="Liao H.L."/>
            <person name="Branco S."/>
            <person name="Kuo A."/>
            <person name="LaButti K."/>
            <person name="Lipzen A."/>
            <person name="Andreopoulos W."/>
            <person name="Pangilinan J."/>
            <person name="Riley R."/>
            <person name="Hundley H."/>
            <person name="Na H."/>
            <person name="Barry K."/>
            <person name="Grigoriev I.V."/>
            <person name="Stajich J.E."/>
            <person name="Kennedy P.G."/>
        </authorList>
    </citation>
    <scope>NUCLEOTIDE SEQUENCE</scope>
    <source>
        <strain evidence="2">FC203</strain>
    </source>
</reference>
<comment type="caution">
    <text evidence="2">The sequence shown here is derived from an EMBL/GenBank/DDBJ whole genome shotgun (WGS) entry which is preliminary data.</text>
</comment>
<dbReference type="GeneID" id="64672779"/>
<proteinExistence type="predicted"/>